<feature type="domain" description="Aminopeptidase N-like N-terminal" evidence="16">
    <location>
        <begin position="20"/>
        <end position="193"/>
    </location>
</feature>
<proteinExistence type="inferred from homology"/>
<keyword evidence="9 17" id="KW-0378">Hydrolase</keyword>
<feature type="domain" description="Peptidase M1 alanyl aminopeptidase Ig-like fold" evidence="14">
    <location>
        <begin position="451"/>
        <end position="553"/>
    </location>
</feature>
<dbReference type="EMBL" id="JAPEVI010000003">
    <property type="protein sequence ID" value="MCX2723424.1"/>
    <property type="molecule type" value="Genomic_DNA"/>
</dbReference>
<dbReference type="GO" id="GO:0016285">
    <property type="term" value="F:alanyl aminopeptidase activity"/>
    <property type="evidence" value="ECO:0007669"/>
    <property type="project" value="UniProtKB-EC"/>
</dbReference>
<feature type="domain" description="Peptidase M1 alanyl aminopeptidase C-terminal" evidence="15">
    <location>
        <begin position="558"/>
        <end position="881"/>
    </location>
</feature>
<comment type="catalytic activity">
    <reaction evidence="1">
        <text>Release of an N-terminal amino acid, Xaa-|-Yaa- from a peptide, amide or arylamide. Xaa is preferably Ala, but may be most amino acids including Pro (slow action). When a terminal hydrophobic residue is followed by a prolyl residue, the two may be released as an intact Xaa-Pro dipeptide.</text>
        <dbReference type="EC" id="3.4.11.2"/>
    </reaction>
</comment>
<dbReference type="InterPro" id="IPR001930">
    <property type="entry name" value="Peptidase_M1"/>
</dbReference>
<dbReference type="InterPro" id="IPR045357">
    <property type="entry name" value="Aminopeptidase_N-like_N"/>
</dbReference>
<dbReference type="InterPro" id="IPR012779">
    <property type="entry name" value="Peptidase_M1_pepN"/>
</dbReference>
<dbReference type="Pfam" id="PF17432">
    <property type="entry name" value="DUF3458_C"/>
    <property type="match status" value="1"/>
</dbReference>
<evidence type="ECO:0000256" key="11">
    <source>
        <dbReference type="ARBA" id="ARBA00023049"/>
    </source>
</evidence>
<accession>A0ABT3R2K6</accession>
<dbReference type="InterPro" id="IPR038438">
    <property type="entry name" value="PepN_Ig-like_sf"/>
</dbReference>
<dbReference type="Gene3D" id="2.60.40.1730">
    <property type="entry name" value="tricorn interacting facor f3 domain"/>
    <property type="match status" value="1"/>
</dbReference>
<dbReference type="Pfam" id="PF17900">
    <property type="entry name" value="Peptidase_M1_N"/>
    <property type="match status" value="1"/>
</dbReference>
<dbReference type="NCBIfam" id="TIGR02414">
    <property type="entry name" value="pepN_proteo"/>
    <property type="match status" value="1"/>
</dbReference>
<evidence type="ECO:0000256" key="4">
    <source>
        <dbReference type="ARBA" id="ARBA00012564"/>
    </source>
</evidence>
<evidence type="ECO:0000313" key="17">
    <source>
        <dbReference type="EMBL" id="MCX2723424.1"/>
    </source>
</evidence>
<dbReference type="InterPro" id="IPR014782">
    <property type="entry name" value="Peptidase_M1_dom"/>
</dbReference>
<keyword evidence="18" id="KW-1185">Reference proteome</keyword>
<feature type="domain" description="Peptidase M1 membrane alanine aminopeptidase" evidence="13">
    <location>
        <begin position="232"/>
        <end position="443"/>
    </location>
</feature>
<keyword evidence="10" id="KW-0862">Zinc</keyword>
<dbReference type="RefSeq" id="WP_265963202.1">
    <property type="nucleotide sequence ID" value="NZ_JAPEVI010000003.1"/>
</dbReference>
<evidence type="ECO:0000313" key="18">
    <source>
        <dbReference type="Proteomes" id="UP001300261"/>
    </source>
</evidence>
<evidence type="ECO:0000256" key="7">
    <source>
        <dbReference type="ARBA" id="ARBA00022670"/>
    </source>
</evidence>
<dbReference type="SUPFAM" id="SSF55486">
    <property type="entry name" value="Metalloproteases ('zincins'), catalytic domain"/>
    <property type="match status" value="1"/>
</dbReference>
<evidence type="ECO:0000256" key="8">
    <source>
        <dbReference type="ARBA" id="ARBA00022723"/>
    </source>
</evidence>
<dbReference type="Pfam" id="PF01433">
    <property type="entry name" value="Peptidase_M1"/>
    <property type="match status" value="1"/>
</dbReference>
<protein>
    <recommendedName>
        <fullName evidence="5 12">Aminopeptidase N</fullName>
        <ecNumber evidence="4 12">3.4.11.2</ecNumber>
    </recommendedName>
</protein>
<dbReference type="CDD" id="cd09600">
    <property type="entry name" value="M1_APN"/>
    <property type="match status" value="1"/>
</dbReference>
<evidence type="ECO:0000259" key="14">
    <source>
        <dbReference type="Pfam" id="PF11940"/>
    </source>
</evidence>
<evidence type="ECO:0000256" key="3">
    <source>
        <dbReference type="ARBA" id="ARBA00010136"/>
    </source>
</evidence>
<dbReference type="EC" id="3.4.11.2" evidence="4 12"/>
<dbReference type="Proteomes" id="UP001300261">
    <property type="component" value="Unassembled WGS sequence"/>
</dbReference>
<reference evidence="17 18" key="1">
    <citation type="journal article" date="2016" name="Int. J. Syst. Evol. Microbiol.">
        <title>Labrenzia salina sp. nov., isolated from the rhizosphere of the halophyte Arthrocnemum macrostachyum.</title>
        <authorList>
            <person name="Camacho M."/>
            <person name="Redondo-Gomez S."/>
            <person name="Rodriguez-Llorente I."/>
            <person name="Rohde M."/>
            <person name="Sproer C."/>
            <person name="Schumann P."/>
            <person name="Klenk H.P."/>
            <person name="Montero-Calasanz M.D.C."/>
        </authorList>
    </citation>
    <scope>NUCLEOTIDE SEQUENCE [LARGE SCALE GENOMIC DNA]</scope>
    <source>
        <strain evidence="17 18">DSM 29163</strain>
    </source>
</reference>
<keyword evidence="6 17" id="KW-0031">Aminopeptidase</keyword>
<name>A0ABT3R2K6_9HYPH</name>
<dbReference type="PANTHER" id="PTHR46322:SF1">
    <property type="entry name" value="PUROMYCIN-SENSITIVE AMINOPEPTIDASE"/>
    <property type="match status" value="1"/>
</dbReference>
<dbReference type="InterPro" id="IPR024601">
    <property type="entry name" value="Peptidase_M1_pepN_C"/>
</dbReference>
<comment type="similarity">
    <text evidence="3">Belongs to the peptidase M1 family.</text>
</comment>
<evidence type="ECO:0000259" key="15">
    <source>
        <dbReference type="Pfam" id="PF17432"/>
    </source>
</evidence>
<keyword evidence="8" id="KW-0479">Metal-binding</keyword>
<comment type="caution">
    <text evidence="17">The sequence shown here is derived from an EMBL/GenBank/DDBJ whole genome shotgun (WGS) entry which is preliminary data.</text>
</comment>
<dbReference type="PRINTS" id="PR00756">
    <property type="entry name" value="ALADIPTASE"/>
</dbReference>
<dbReference type="PANTHER" id="PTHR46322">
    <property type="entry name" value="PUROMYCIN-SENSITIVE AMINOPEPTIDASE"/>
    <property type="match status" value="1"/>
</dbReference>
<comment type="cofactor">
    <cofactor evidence="2">
        <name>Zn(2+)</name>
        <dbReference type="ChEBI" id="CHEBI:29105"/>
    </cofactor>
</comment>
<evidence type="ECO:0000256" key="1">
    <source>
        <dbReference type="ARBA" id="ARBA00000098"/>
    </source>
</evidence>
<evidence type="ECO:0000256" key="5">
    <source>
        <dbReference type="ARBA" id="ARBA00015611"/>
    </source>
</evidence>
<dbReference type="Gene3D" id="1.25.50.10">
    <property type="entry name" value="Peptidase M1, alanyl aminopeptidase, C-terminal domain"/>
    <property type="match status" value="1"/>
</dbReference>
<evidence type="ECO:0000259" key="16">
    <source>
        <dbReference type="Pfam" id="PF17900"/>
    </source>
</evidence>
<dbReference type="Gene3D" id="2.60.40.1840">
    <property type="match status" value="1"/>
</dbReference>
<dbReference type="SUPFAM" id="SSF63737">
    <property type="entry name" value="Leukotriene A4 hydrolase N-terminal domain"/>
    <property type="match status" value="1"/>
</dbReference>
<dbReference type="InterPro" id="IPR027268">
    <property type="entry name" value="Peptidase_M4/M1_CTD_sf"/>
</dbReference>
<dbReference type="InterPro" id="IPR042097">
    <property type="entry name" value="Aminopeptidase_N-like_N_sf"/>
</dbReference>
<evidence type="ECO:0000259" key="13">
    <source>
        <dbReference type="Pfam" id="PF01433"/>
    </source>
</evidence>
<evidence type="ECO:0000256" key="10">
    <source>
        <dbReference type="ARBA" id="ARBA00022833"/>
    </source>
</evidence>
<evidence type="ECO:0000256" key="2">
    <source>
        <dbReference type="ARBA" id="ARBA00001947"/>
    </source>
</evidence>
<gene>
    <name evidence="17" type="primary">pepN</name>
    <name evidence="17" type="ORF">ON753_13755</name>
</gene>
<evidence type="ECO:0000256" key="12">
    <source>
        <dbReference type="NCBIfam" id="TIGR02414"/>
    </source>
</evidence>
<dbReference type="InterPro" id="IPR037144">
    <property type="entry name" value="Peptidase_M1_pepN_C_sf"/>
</dbReference>
<evidence type="ECO:0000256" key="6">
    <source>
        <dbReference type="ARBA" id="ARBA00022438"/>
    </source>
</evidence>
<dbReference type="Gene3D" id="1.10.390.10">
    <property type="entry name" value="Neutral Protease Domain 2"/>
    <property type="match status" value="1"/>
</dbReference>
<sequence>MRSETAPAIRLEEYQPPAYRIDTVHLDVQLDPAATTVTATLSLARQAGTKAGTPLVLDGDELTLTGLKLNGEELGSQDFTASADRLEINAPPASPFELTITTQINPGANTKLMGLYRSSGTFCTQCEAEGFRRITYFLDRPDVLAVYTTRLEAPKAECPVLLANGNLIETGGVAGSDRHYAVWHDPFPKPAYLFALVAGDLAQVPDRFTTASGRDVELNIYVEHGKEGLCDWAMDSLKRSMRWDEQVFGREYDLEVFNIVAVSNFNMGAMENKGLNIFNDKYVLADPDTATDQDYANIEAVIAHEYFHNWTGNRITCRDWFQLCLKEGLTVFRDQEFSADMRSRPVKRIADVRLLKSHQFPEDAGPLAHPVRPRIYHEINNFYTATVYEKGAEVVRMLKTLLGDDSFRAGLDLYFDRHDGQATTIEAFLACFEEAAAIDLSRFALWYEQAGTPVVAVQSEYDPERQTFTVKLSQEIPPVPGQKSSKPAVIPLRFGLIGPNGEDMDLSAPEGATVSGDVLVLDKAHQEVTFRDVASRPVLSLLRGFSAPIRLSQELQPDELLFLAAQDNDPFNRWQAVQTLAMQDLVRLSSLIRRGDSGKPSEDVIRVMGSVLTDTSLDAALRAQALTLPSEADVAQEIGKDVDPDAIFAARRLLREAIALSHGSELLPLITSLAPAGAYSPDAEAVGKRALANRALHYYAASGDDDAARLVWDRFVAADNMTDRLAALTLLVHDHMAQEEAALDHYRKRHEASSLAMDKWFMTQATAPGDRTLDKVRALMKHPLYDSSNPNRVRSLLQSFATGNPTQFARADGAGFELVAESVLAIDKRNPQVASRLLTSFRSWRALDPQRSVLAESALLRISSCEDLSRDSRDIVDRTLQ</sequence>
<evidence type="ECO:0000256" key="9">
    <source>
        <dbReference type="ARBA" id="ARBA00022801"/>
    </source>
</evidence>
<dbReference type="Gene3D" id="3.30.2010.30">
    <property type="match status" value="1"/>
</dbReference>
<keyword evidence="11" id="KW-0482">Metalloprotease</keyword>
<dbReference type="InterPro" id="IPR035414">
    <property type="entry name" value="Peptidase_M1_pepN_Ig-like"/>
</dbReference>
<dbReference type="Pfam" id="PF11940">
    <property type="entry name" value="DUF3458"/>
    <property type="match status" value="1"/>
</dbReference>
<keyword evidence="7" id="KW-0645">Protease</keyword>
<organism evidence="17 18">
    <name type="scientific">Roseibium salinum</name>
    <dbReference type="NCBI Taxonomy" id="1604349"/>
    <lineage>
        <taxon>Bacteria</taxon>
        <taxon>Pseudomonadati</taxon>
        <taxon>Pseudomonadota</taxon>
        <taxon>Alphaproteobacteria</taxon>
        <taxon>Hyphomicrobiales</taxon>
        <taxon>Stappiaceae</taxon>
        <taxon>Roseibium</taxon>
    </lineage>
</organism>